<reference evidence="2" key="1">
    <citation type="submission" date="2020-07" db="EMBL/GenBank/DDBJ databases">
        <title>Complete genome sequencing of Clostridia bacterium strain 12CBH8.</title>
        <authorList>
            <person name="Sakamoto M."/>
            <person name="Murakami T."/>
            <person name="Mori H."/>
        </authorList>
    </citation>
    <scope>NUCLEOTIDE SEQUENCE [LARGE SCALE GENOMIC DNA]</scope>
    <source>
        <strain evidence="2">12CBH8</strain>
    </source>
</reference>
<evidence type="ECO:0000313" key="2">
    <source>
        <dbReference type="Proteomes" id="UP000593890"/>
    </source>
</evidence>
<proteinExistence type="predicted"/>
<dbReference type="KEGG" id="sman:C12CBH8_01230"/>
<evidence type="ECO:0000313" key="1">
    <source>
        <dbReference type="EMBL" id="BCI59484.1"/>
    </source>
</evidence>
<dbReference type="SUPFAM" id="SSF52540">
    <property type="entry name" value="P-loop containing nucleoside triphosphate hydrolases"/>
    <property type="match status" value="1"/>
</dbReference>
<dbReference type="PANTHER" id="PTHR11669">
    <property type="entry name" value="REPLICATION FACTOR C / DNA POLYMERASE III GAMMA-TAU SUBUNIT"/>
    <property type="match status" value="1"/>
</dbReference>
<protein>
    <recommendedName>
        <fullName evidence="3">DNA polymerase III subunit delta</fullName>
    </recommendedName>
</protein>
<evidence type="ECO:0008006" key="3">
    <source>
        <dbReference type="Google" id="ProtNLM"/>
    </source>
</evidence>
<dbReference type="Gene3D" id="3.40.50.300">
    <property type="entry name" value="P-loop containing nucleotide triphosphate hydrolases"/>
    <property type="match status" value="1"/>
</dbReference>
<dbReference type="EMBL" id="AP023321">
    <property type="protein sequence ID" value="BCI59484.1"/>
    <property type="molecule type" value="Genomic_DNA"/>
</dbReference>
<dbReference type="Proteomes" id="UP000593890">
    <property type="component" value="Chromosome"/>
</dbReference>
<dbReference type="Pfam" id="PF13177">
    <property type="entry name" value="DNA_pol3_delta2"/>
    <property type="match status" value="1"/>
</dbReference>
<dbReference type="RefSeq" id="WP_215533350.1">
    <property type="nucleotide sequence ID" value="NZ_AP023321.1"/>
</dbReference>
<dbReference type="InterPro" id="IPR027417">
    <property type="entry name" value="P-loop_NTPase"/>
</dbReference>
<dbReference type="GO" id="GO:0006261">
    <property type="term" value="P:DNA-templated DNA replication"/>
    <property type="evidence" value="ECO:0007669"/>
    <property type="project" value="TreeGrafter"/>
</dbReference>
<dbReference type="InterPro" id="IPR050238">
    <property type="entry name" value="DNA_Rep/Repair_Clamp_Loader"/>
</dbReference>
<dbReference type="AlphaFoldDB" id="A0A7I8D4D1"/>
<gene>
    <name evidence="1" type="ORF">C12CBH8_01230</name>
</gene>
<name>A0A7I8D4D1_9FIRM</name>
<organism evidence="1 2">
    <name type="scientific">Solibaculum mannosilyticum</name>
    <dbReference type="NCBI Taxonomy" id="2780922"/>
    <lineage>
        <taxon>Bacteria</taxon>
        <taxon>Bacillati</taxon>
        <taxon>Bacillota</taxon>
        <taxon>Clostridia</taxon>
        <taxon>Eubacteriales</taxon>
        <taxon>Oscillospiraceae</taxon>
        <taxon>Solibaculum</taxon>
    </lineage>
</organism>
<accession>A0A7I8D4D1</accession>
<sequence>MKFHGLVGNQSVKGQLARLVDAGQLPHAVLLTGQNGCGKRTLARLLAAALLCRGEEEVPCGQCAPCHKVFEGIHPDVFEYASADRAGAFHIDVIREVRGDAGILPNESPYKVYILANAHRMTMQAQNALLKLLEEPPSYVRLILTADARQSMLSTITSRCMTFGLEPVTVEEACRVVTQRCPDADPKQIKELAQLCGGSIGNTLSMLEAGMTSQSAQLTGRIGEALLTPAELPLLIATGKLQDDKALARAVLSILPTLFRDALVLREGGGPLLSGLPEVAGKLSSQLTRHQLLRLLESVDGFSQWMDANANQSLLVTRLCAVLRRCSQNR</sequence>
<dbReference type="PANTHER" id="PTHR11669:SF8">
    <property type="entry name" value="DNA POLYMERASE III SUBUNIT DELTA"/>
    <property type="match status" value="1"/>
</dbReference>
<keyword evidence="2" id="KW-1185">Reference proteome</keyword>